<dbReference type="AlphaFoldDB" id="A0A8K1GBQ0"/>
<organism evidence="1 2">
    <name type="scientific">Zosterops borbonicus</name>
    <dbReference type="NCBI Taxonomy" id="364589"/>
    <lineage>
        <taxon>Eukaryota</taxon>
        <taxon>Metazoa</taxon>
        <taxon>Chordata</taxon>
        <taxon>Craniata</taxon>
        <taxon>Vertebrata</taxon>
        <taxon>Euteleostomi</taxon>
        <taxon>Archelosauria</taxon>
        <taxon>Archosauria</taxon>
        <taxon>Dinosauria</taxon>
        <taxon>Saurischia</taxon>
        <taxon>Theropoda</taxon>
        <taxon>Coelurosauria</taxon>
        <taxon>Aves</taxon>
        <taxon>Neognathae</taxon>
        <taxon>Neoaves</taxon>
        <taxon>Telluraves</taxon>
        <taxon>Australaves</taxon>
        <taxon>Passeriformes</taxon>
        <taxon>Sylvioidea</taxon>
        <taxon>Zosteropidae</taxon>
        <taxon>Zosterops</taxon>
    </lineage>
</organism>
<name>A0A8K1GBQ0_9PASS</name>
<gene>
    <name evidence="1" type="ORF">HGM15179_012113</name>
</gene>
<dbReference type="EMBL" id="SWJQ01000392">
    <property type="protein sequence ID" value="TRZ14994.1"/>
    <property type="molecule type" value="Genomic_DNA"/>
</dbReference>
<comment type="caution">
    <text evidence="1">The sequence shown here is derived from an EMBL/GenBank/DDBJ whole genome shotgun (WGS) entry which is preliminary data.</text>
</comment>
<dbReference type="OrthoDB" id="276744at2759"/>
<keyword evidence="2" id="KW-1185">Reference proteome</keyword>
<dbReference type="Proteomes" id="UP000796761">
    <property type="component" value="Unassembled WGS sequence"/>
</dbReference>
<evidence type="ECO:0000313" key="2">
    <source>
        <dbReference type="Proteomes" id="UP000796761"/>
    </source>
</evidence>
<proteinExistence type="predicted"/>
<evidence type="ECO:0000313" key="1">
    <source>
        <dbReference type="EMBL" id="TRZ14994.1"/>
    </source>
</evidence>
<reference evidence="1" key="1">
    <citation type="submission" date="2019-04" db="EMBL/GenBank/DDBJ databases">
        <title>Genome assembly of Zosterops borbonicus 15179.</title>
        <authorList>
            <person name="Leroy T."/>
            <person name="Anselmetti Y."/>
            <person name="Tilak M.-K."/>
            <person name="Nabholz B."/>
        </authorList>
    </citation>
    <scope>NUCLEOTIDE SEQUENCE</scope>
    <source>
        <strain evidence="1">HGM_15179</strain>
        <tissue evidence="1">Muscle</tissue>
    </source>
</reference>
<accession>A0A8K1GBQ0</accession>
<sequence length="146" mass="16576">MCILSKSAEVAKLGGMTNRPQGCHSQSDLERRKKEALKSFMKVNKLRCKVLLLGRNTPRHQPGSPIWKAALQKGTWGRKGEYEPSSCCFSILQHLMVYAVSRMGEVILPLCAVLLQANLDYCVQFWAFQYKRGIDILHTVQGRPQR</sequence>
<protein>
    <submittedName>
        <fullName evidence="1">Uncharacterized protein</fullName>
    </submittedName>
</protein>